<dbReference type="EMBL" id="MHKD01000042">
    <property type="protein sequence ID" value="OGY81688.1"/>
    <property type="molecule type" value="Genomic_DNA"/>
</dbReference>
<keyword evidence="3" id="KW-0547">Nucleotide-binding</keyword>
<evidence type="ECO:0000256" key="2">
    <source>
        <dbReference type="ARBA" id="ARBA00022598"/>
    </source>
</evidence>
<proteinExistence type="predicted"/>
<keyword evidence="10" id="KW-0175">Coiled coil</keyword>
<sequence>MLDIRFVRENKALVQKAAKDKRIQVSVEEVLKLDEHRRELQQAMEGIRKMRKTAAREKDAKKGKELKQKLQALEKESALVLAKYEPLLQMLPNVPSADTPVGKDESENRVVRKVGEPREFDFIPLPHWELGKKLDIIDNERAAKTSGARFTFLKREAARMEFALVQFVFQTLTDEKILAKIIEDAHLSVLPTAFIPIVPPVFIKPDAFQKMARLEPKDERYYIPSDDAFLIGSAEHTLGAMHMDETFPEADLPLRYIGFSTAFRREAGSYGKDTKGILRVHQFDKLEMESFTIAEDSIDEQNFFVAIQEYFMRALELPYHVVMICTGDMSSPDARQIDIETWMPGQGKYRETHTSDLMTDYQARRLHIRVKRKQGGTQFVHMNDATAFAVGRTLIAILENYQQKDGGIAIPLVLQPFMGGLKKISVRS</sequence>
<dbReference type="Pfam" id="PF00587">
    <property type="entry name" value="tRNA-synt_2b"/>
    <property type="match status" value="1"/>
</dbReference>
<dbReference type="NCBIfam" id="TIGR00414">
    <property type="entry name" value="serS"/>
    <property type="match status" value="1"/>
</dbReference>
<reference evidence="12 13" key="1">
    <citation type="journal article" date="2016" name="Nat. Commun.">
        <title>Thousands of microbial genomes shed light on interconnected biogeochemical processes in an aquifer system.</title>
        <authorList>
            <person name="Anantharaman K."/>
            <person name="Brown C.T."/>
            <person name="Hug L.A."/>
            <person name="Sharon I."/>
            <person name="Castelle C.J."/>
            <person name="Probst A.J."/>
            <person name="Thomas B.C."/>
            <person name="Singh A."/>
            <person name="Wilkins M.J."/>
            <person name="Karaoz U."/>
            <person name="Brodie E.L."/>
            <person name="Williams K.H."/>
            <person name="Hubbard S.S."/>
            <person name="Banfield J.F."/>
        </authorList>
    </citation>
    <scope>NUCLEOTIDE SEQUENCE [LARGE SCALE GENOMIC DNA]</scope>
</reference>
<evidence type="ECO:0000256" key="7">
    <source>
        <dbReference type="NCBIfam" id="TIGR00414"/>
    </source>
</evidence>
<dbReference type="GO" id="GO:0005524">
    <property type="term" value="F:ATP binding"/>
    <property type="evidence" value="ECO:0007669"/>
    <property type="project" value="UniProtKB-KW"/>
</dbReference>
<evidence type="ECO:0000256" key="4">
    <source>
        <dbReference type="ARBA" id="ARBA00022840"/>
    </source>
</evidence>
<evidence type="ECO:0000256" key="6">
    <source>
        <dbReference type="ARBA" id="ARBA00023146"/>
    </source>
</evidence>
<dbReference type="PANTHER" id="PTHR11778">
    <property type="entry name" value="SERYL-TRNA SYNTHETASE"/>
    <property type="match status" value="1"/>
</dbReference>
<feature type="site" description="Important for serine binding" evidence="8">
    <location>
        <position position="386"/>
    </location>
</feature>
<evidence type="ECO:0000256" key="8">
    <source>
        <dbReference type="PIRSR" id="PIRSR001529-1"/>
    </source>
</evidence>
<comment type="caution">
    <text evidence="12">The sequence shown here is derived from an EMBL/GenBank/DDBJ whole genome shotgun (WGS) entry which is preliminary data.</text>
</comment>
<protein>
    <recommendedName>
        <fullName evidence="1 7">Serine--tRNA ligase</fullName>
        <ecNumber evidence="1 7">6.1.1.11</ecNumber>
    </recommendedName>
</protein>
<feature type="binding site" evidence="9">
    <location>
        <begin position="264"/>
        <end position="266"/>
    </location>
    <ligand>
        <name>ATP</name>
        <dbReference type="ChEBI" id="CHEBI:30616"/>
    </ligand>
</feature>
<dbReference type="PRINTS" id="PR00981">
    <property type="entry name" value="TRNASYNTHSER"/>
</dbReference>
<dbReference type="Proteomes" id="UP000176952">
    <property type="component" value="Unassembled WGS sequence"/>
</dbReference>
<accession>A0A1G2AXR4</accession>
<organism evidence="12 13">
    <name type="scientific">Candidatus Kerfeldbacteria bacterium RIFCSPHIGHO2_12_FULL_48_17</name>
    <dbReference type="NCBI Taxonomy" id="1798542"/>
    <lineage>
        <taxon>Bacteria</taxon>
        <taxon>Candidatus Kerfeldiibacteriota</taxon>
    </lineage>
</organism>
<evidence type="ECO:0000256" key="3">
    <source>
        <dbReference type="ARBA" id="ARBA00022741"/>
    </source>
</evidence>
<dbReference type="STRING" id="1798542.A3F54_01340"/>
<feature type="binding site" evidence="8">
    <location>
        <position position="287"/>
    </location>
    <ligand>
        <name>L-serine</name>
        <dbReference type="ChEBI" id="CHEBI:33384"/>
    </ligand>
</feature>
<feature type="domain" description="Aminoacyl-transfer RNA synthetases class-II family profile" evidence="11">
    <location>
        <begin position="194"/>
        <end position="411"/>
    </location>
</feature>
<evidence type="ECO:0000256" key="5">
    <source>
        <dbReference type="ARBA" id="ARBA00022917"/>
    </source>
</evidence>
<keyword evidence="4 9" id="KW-0067">ATP-binding</keyword>
<evidence type="ECO:0000313" key="13">
    <source>
        <dbReference type="Proteomes" id="UP000176952"/>
    </source>
</evidence>
<dbReference type="Pfam" id="PF02403">
    <property type="entry name" value="Seryl_tRNA_N"/>
    <property type="match status" value="1"/>
</dbReference>
<evidence type="ECO:0000256" key="9">
    <source>
        <dbReference type="PIRSR" id="PIRSR001529-2"/>
    </source>
</evidence>
<dbReference type="Gene3D" id="3.30.930.10">
    <property type="entry name" value="Bira Bifunctional Protein, Domain 2"/>
    <property type="match status" value="1"/>
</dbReference>
<dbReference type="EC" id="6.1.1.11" evidence="1 7"/>
<keyword evidence="2 12" id="KW-0436">Ligase</keyword>
<evidence type="ECO:0000313" key="12">
    <source>
        <dbReference type="EMBL" id="OGY81688.1"/>
    </source>
</evidence>
<dbReference type="InterPro" id="IPR015866">
    <property type="entry name" value="Ser-tRNA-synth_1_N"/>
</dbReference>
<evidence type="ECO:0000256" key="1">
    <source>
        <dbReference type="ARBA" id="ARBA00012840"/>
    </source>
</evidence>
<dbReference type="InterPro" id="IPR045864">
    <property type="entry name" value="aa-tRNA-synth_II/BPL/LPL"/>
</dbReference>
<name>A0A1G2AXR4_9BACT</name>
<dbReference type="Gene3D" id="1.10.287.40">
    <property type="entry name" value="Serine-tRNA synthetase, tRNA binding domain"/>
    <property type="match status" value="1"/>
</dbReference>
<dbReference type="InterPro" id="IPR002317">
    <property type="entry name" value="Ser-tRNA-ligase_type_1"/>
</dbReference>
<dbReference type="InterPro" id="IPR042103">
    <property type="entry name" value="SerRS_1_N_sf"/>
</dbReference>
<keyword evidence="5" id="KW-0648">Protein biosynthesis</keyword>
<dbReference type="InterPro" id="IPR010978">
    <property type="entry name" value="tRNA-bd_arm"/>
</dbReference>
<dbReference type="PIRSF" id="PIRSF001529">
    <property type="entry name" value="Ser-tRNA-synth_IIa"/>
    <property type="match status" value="1"/>
</dbReference>
<dbReference type="SUPFAM" id="SSF46589">
    <property type="entry name" value="tRNA-binding arm"/>
    <property type="match status" value="1"/>
</dbReference>
<dbReference type="AlphaFoldDB" id="A0A1G2AXR4"/>
<keyword evidence="6" id="KW-0030">Aminoacyl-tRNA synthetase</keyword>
<gene>
    <name evidence="12" type="ORF">A3F54_01340</name>
</gene>
<evidence type="ECO:0000256" key="10">
    <source>
        <dbReference type="SAM" id="Coils"/>
    </source>
</evidence>
<feature type="binding site" evidence="8">
    <location>
        <position position="264"/>
    </location>
    <ligand>
        <name>L-serine</name>
        <dbReference type="ChEBI" id="CHEBI:33384"/>
    </ligand>
</feature>
<dbReference type="InterPro" id="IPR002314">
    <property type="entry name" value="aa-tRNA-synt_IIb"/>
</dbReference>
<feature type="binding site" evidence="9">
    <location>
        <begin position="280"/>
        <end position="283"/>
    </location>
    <ligand>
        <name>ATP</name>
        <dbReference type="ChEBI" id="CHEBI:30616"/>
    </ligand>
</feature>
<feature type="coiled-coil region" evidence="10">
    <location>
        <begin position="33"/>
        <end position="83"/>
    </location>
</feature>
<dbReference type="InterPro" id="IPR006195">
    <property type="entry name" value="aa-tRNA-synth_II"/>
</dbReference>
<dbReference type="SUPFAM" id="SSF55681">
    <property type="entry name" value="Class II aaRS and biotin synthetases"/>
    <property type="match status" value="1"/>
</dbReference>
<dbReference type="GO" id="GO:0004828">
    <property type="term" value="F:serine-tRNA ligase activity"/>
    <property type="evidence" value="ECO:0007669"/>
    <property type="project" value="UniProtKB-UniRule"/>
</dbReference>
<dbReference type="PROSITE" id="PS50862">
    <property type="entry name" value="AA_TRNA_LIGASE_II"/>
    <property type="match status" value="1"/>
</dbReference>
<dbReference type="GO" id="GO:0006434">
    <property type="term" value="P:seryl-tRNA aminoacylation"/>
    <property type="evidence" value="ECO:0007669"/>
    <property type="project" value="UniProtKB-UniRule"/>
</dbReference>
<evidence type="ECO:0000259" key="11">
    <source>
        <dbReference type="PROSITE" id="PS50862"/>
    </source>
</evidence>
<dbReference type="GO" id="GO:0005737">
    <property type="term" value="C:cytoplasm"/>
    <property type="evidence" value="ECO:0007669"/>
    <property type="project" value="UniProtKB-UniRule"/>
</dbReference>